<comment type="caution">
    <text evidence="1">Lacks conserved residue(s) required for the propagation of feature annotation.</text>
</comment>
<organism evidence="5 6">
    <name type="scientific">Ceratodon purpureus</name>
    <name type="common">Fire moss</name>
    <name type="synonym">Dicranum purpureum</name>
    <dbReference type="NCBI Taxonomy" id="3225"/>
    <lineage>
        <taxon>Eukaryota</taxon>
        <taxon>Viridiplantae</taxon>
        <taxon>Streptophyta</taxon>
        <taxon>Embryophyta</taxon>
        <taxon>Bryophyta</taxon>
        <taxon>Bryophytina</taxon>
        <taxon>Bryopsida</taxon>
        <taxon>Dicranidae</taxon>
        <taxon>Pseudoditrichales</taxon>
        <taxon>Ditrichaceae</taxon>
        <taxon>Ceratodon</taxon>
    </lineage>
</organism>
<sequence>MNVETSEAGDSTKATAGGSTPENAMCSGMCTHFHVSTRKNEEYIKHLEEEQKIHSFERDGVATAIRSPHGNPVESVHVIITGKVQGVHFLPWAREQAKHMTINGWIRYVKDGSIEAVFSGKPASVDRMLDRCKTGPGYAKVTEIVADACDPPPGAGFQQLALFDPSKGPDKEKIKKPTAARRETSKFKLKKDEPNI</sequence>
<dbReference type="PANTHER" id="PTHR47268:SF4">
    <property type="entry name" value="ACYLPHOSPHATASE"/>
    <property type="match status" value="1"/>
</dbReference>
<comment type="similarity">
    <text evidence="2">Belongs to the acylphosphatase family.</text>
</comment>
<gene>
    <name evidence="5" type="ORF">KC19_10G043300</name>
</gene>
<dbReference type="AlphaFoldDB" id="A0A8T0GGT3"/>
<dbReference type="EMBL" id="CM026431">
    <property type="protein sequence ID" value="KAG0558646.1"/>
    <property type="molecule type" value="Genomic_DNA"/>
</dbReference>
<dbReference type="InterPro" id="IPR001792">
    <property type="entry name" value="Acylphosphatase-like_dom"/>
</dbReference>
<dbReference type="PANTHER" id="PTHR47268">
    <property type="entry name" value="ACYLPHOSPHATASE"/>
    <property type="match status" value="1"/>
</dbReference>
<dbReference type="Proteomes" id="UP000822688">
    <property type="component" value="Chromosome 10"/>
</dbReference>
<dbReference type="GO" id="GO:0003998">
    <property type="term" value="F:acylphosphatase activity"/>
    <property type="evidence" value="ECO:0007669"/>
    <property type="project" value="InterPro"/>
</dbReference>
<dbReference type="PROSITE" id="PS51160">
    <property type="entry name" value="ACYLPHOSPHATASE_3"/>
    <property type="match status" value="1"/>
</dbReference>
<evidence type="ECO:0000256" key="3">
    <source>
        <dbReference type="SAM" id="MobiDB-lite"/>
    </source>
</evidence>
<feature type="compositionally biased region" description="Basic and acidic residues" evidence="3">
    <location>
        <begin position="167"/>
        <end position="196"/>
    </location>
</feature>
<dbReference type="Pfam" id="PF00708">
    <property type="entry name" value="Acylphosphatase"/>
    <property type="match status" value="1"/>
</dbReference>
<dbReference type="InterPro" id="IPR036046">
    <property type="entry name" value="Acylphosphatase-like_dom_sf"/>
</dbReference>
<keyword evidence="6" id="KW-1185">Reference proteome</keyword>
<feature type="region of interest" description="Disordered" evidence="3">
    <location>
        <begin position="162"/>
        <end position="196"/>
    </location>
</feature>
<evidence type="ECO:0000256" key="1">
    <source>
        <dbReference type="PROSITE-ProRule" id="PRU00520"/>
    </source>
</evidence>
<comment type="caution">
    <text evidence="5">The sequence shown here is derived from an EMBL/GenBank/DDBJ whole genome shotgun (WGS) entry which is preliminary data.</text>
</comment>
<name>A0A8T0GGT3_CERPU</name>
<evidence type="ECO:0000313" key="5">
    <source>
        <dbReference type="EMBL" id="KAG0558646.1"/>
    </source>
</evidence>
<feature type="domain" description="Acylphosphatase-like" evidence="4">
    <location>
        <begin position="75"/>
        <end position="161"/>
    </location>
</feature>
<evidence type="ECO:0000313" key="6">
    <source>
        <dbReference type="Proteomes" id="UP000822688"/>
    </source>
</evidence>
<evidence type="ECO:0000256" key="2">
    <source>
        <dbReference type="RuleBase" id="RU004168"/>
    </source>
</evidence>
<feature type="region of interest" description="Disordered" evidence="3">
    <location>
        <begin position="1"/>
        <end position="23"/>
    </location>
</feature>
<dbReference type="InterPro" id="IPR020456">
    <property type="entry name" value="Acylphosphatase"/>
</dbReference>
<feature type="compositionally biased region" description="Polar residues" evidence="3">
    <location>
        <begin position="1"/>
        <end position="22"/>
    </location>
</feature>
<accession>A0A8T0GGT3</accession>
<proteinExistence type="inferred from homology"/>
<dbReference type="Gene3D" id="3.30.70.100">
    <property type="match status" value="1"/>
</dbReference>
<protein>
    <recommendedName>
        <fullName evidence="4">Acylphosphatase-like domain-containing protein</fullName>
    </recommendedName>
</protein>
<evidence type="ECO:0000259" key="4">
    <source>
        <dbReference type="PROSITE" id="PS51160"/>
    </source>
</evidence>
<reference evidence="5" key="1">
    <citation type="submission" date="2020-06" db="EMBL/GenBank/DDBJ databases">
        <title>WGS assembly of Ceratodon purpureus strain R40.</title>
        <authorList>
            <person name="Carey S.B."/>
            <person name="Jenkins J."/>
            <person name="Shu S."/>
            <person name="Lovell J.T."/>
            <person name="Sreedasyam A."/>
            <person name="Maumus F."/>
            <person name="Tiley G.P."/>
            <person name="Fernandez-Pozo N."/>
            <person name="Barry K."/>
            <person name="Chen C."/>
            <person name="Wang M."/>
            <person name="Lipzen A."/>
            <person name="Daum C."/>
            <person name="Saski C.A."/>
            <person name="Payton A.C."/>
            <person name="Mcbreen J.C."/>
            <person name="Conrad R.E."/>
            <person name="Kollar L.M."/>
            <person name="Olsson S."/>
            <person name="Huttunen S."/>
            <person name="Landis J.B."/>
            <person name="Wickett N.J."/>
            <person name="Johnson M.G."/>
            <person name="Rensing S.A."/>
            <person name="Grimwood J."/>
            <person name="Schmutz J."/>
            <person name="Mcdaniel S.F."/>
        </authorList>
    </citation>
    <scope>NUCLEOTIDE SEQUENCE</scope>
    <source>
        <strain evidence="5">R40</strain>
    </source>
</reference>
<dbReference type="SUPFAM" id="SSF54975">
    <property type="entry name" value="Acylphosphatase/BLUF domain-like"/>
    <property type="match status" value="1"/>
</dbReference>